<feature type="non-terminal residue" evidence="1">
    <location>
        <position position="50"/>
    </location>
</feature>
<dbReference type="AlphaFoldDB" id="A0AA35WF70"/>
<keyword evidence="2" id="KW-1185">Reference proteome</keyword>
<sequence length="50" mass="6067">MTCRRMINTVEHVYIQRYIPLWVYFRVVQLKTRSDTHGEVALFTHVVVFL</sequence>
<gene>
    <name evidence="1" type="ORF">GBAR_LOCUS7279</name>
</gene>
<reference evidence="1" key="1">
    <citation type="submission" date="2023-03" db="EMBL/GenBank/DDBJ databases">
        <authorList>
            <person name="Steffen K."/>
            <person name="Cardenas P."/>
        </authorList>
    </citation>
    <scope>NUCLEOTIDE SEQUENCE</scope>
</reference>
<accession>A0AA35WF70</accession>
<evidence type="ECO:0000313" key="1">
    <source>
        <dbReference type="EMBL" id="CAI8011217.1"/>
    </source>
</evidence>
<dbReference type="EMBL" id="CASHTH010001087">
    <property type="protein sequence ID" value="CAI8011217.1"/>
    <property type="molecule type" value="Genomic_DNA"/>
</dbReference>
<name>A0AA35WF70_GEOBA</name>
<evidence type="ECO:0000313" key="2">
    <source>
        <dbReference type="Proteomes" id="UP001174909"/>
    </source>
</evidence>
<organism evidence="1 2">
    <name type="scientific">Geodia barretti</name>
    <name type="common">Barrett's horny sponge</name>
    <dbReference type="NCBI Taxonomy" id="519541"/>
    <lineage>
        <taxon>Eukaryota</taxon>
        <taxon>Metazoa</taxon>
        <taxon>Porifera</taxon>
        <taxon>Demospongiae</taxon>
        <taxon>Heteroscleromorpha</taxon>
        <taxon>Tetractinellida</taxon>
        <taxon>Astrophorina</taxon>
        <taxon>Geodiidae</taxon>
        <taxon>Geodia</taxon>
    </lineage>
</organism>
<proteinExistence type="predicted"/>
<protein>
    <submittedName>
        <fullName evidence="1">Uncharacterized protein</fullName>
    </submittedName>
</protein>
<comment type="caution">
    <text evidence="1">The sequence shown here is derived from an EMBL/GenBank/DDBJ whole genome shotgun (WGS) entry which is preliminary data.</text>
</comment>
<dbReference type="Proteomes" id="UP001174909">
    <property type="component" value="Unassembled WGS sequence"/>
</dbReference>